<feature type="domain" description="AAA+ ATPase" evidence="3">
    <location>
        <begin position="259"/>
        <end position="394"/>
    </location>
</feature>
<keyword evidence="1" id="KW-0547">Nucleotide-binding</keyword>
<protein>
    <submittedName>
        <fullName evidence="4">ATP-binding protein</fullName>
    </submittedName>
</protein>
<comment type="caution">
    <text evidence="4">The sequence shown here is derived from an EMBL/GenBank/DDBJ whole genome shotgun (WGS) entry which is preliminary data.</text>
</comment>
<evidence type="ECO:0000256" key="2">
    <source>
        <dbReference type="SAM" id="MobiDB-lite"/>
    </source>
</evidence>
<dbReference type="Gene3D" id="3.40.50.300">
    <property type="entry name" value="P-loop containing nucleotide triphosphate hydrolases"/>
    <property type="match status" value="1"/>
</dbReference>
<dbReference type="CDD" id="cd19481">
    <property type="entry name" value="RecA-like_protease"/>
    <property type="match status" value="1"/>
</dbReference>
<dbReference type="GO" id="GO:0005524">
    <property type="term" value="F:ATP binding"/>
    <property type="evidence" value="ECO:0007669"/>
    <property type="project" value="UniProtKB-KW"/>
</dbReference>
<dbReference type="RefSeq" id="WP_205350011.1">
    <property type="nucleotide sequence ID" value="NZ_JAFEUP010000006.1"/>
</dbReference>
<evidence type="ECO:0000256" key="1">
    <source>
        <dbReference type="RuleBase" id="RU003651"/>
    </source>
</evidence>
<dbReference type="EMBL" id="JAFEUP010000006">
    <property type="protein sequence ID" value="MBM7062832.1"/>
    <property type="molecule type" value="Genomic_DNA"/>
</dbReference>
<organism evidence="4 5">
    <name type="scientific">Zestomonas insulae</name>
    <dbReference type="NCBI Taxonomy" id="2809017"/>
    <lineage>
        <taxon>Bacteria</taxon>
        <taxon>Pseudomonadati</taxon>
        <taxon>Pseudomonadota</taxon>
        <taxon>Gammaproteobacteria</taxon>
        <taxon>Pseudomonadales</taxon>
        <taxon>Pseudomonadaceae</taxon>
        <taxon>Zestomonas</taxon>
    </lineage>
</organism>
<feature type="compositionally biased region" description="Basic and acidic residues" evidence="2">
    <location>
        <begin position="206"/>
        <end position="219"/>
    </location>
</feature>
<dbReference type="SMART" id="SM00382">
    <property type="entry name" value="AAA"/>
    <property type="match status" value="1"/>
</dbReference>
<feature type="region of interest" description="Disordered" evidence="2">
    <location>
        <begin position="200"/>
        <end position="219"/>
    </location>
</feature>
<evidence type="ECO:0000313" key="4">
    <source>
        <dbReference type="EMBL" id="MBM7062832.1"/>
    </source>
</evidence>
<name>A0ABS2IID7_9GAMM</name>
<dbReference type="InterPro" id="IPR050168">
    <property type="entry name" value="AAA_ATPase_domain"/>
</dbReference>
<accession>A0ABS2IID7</accession>
<dbReference type="InterPro" id="IPR027417">
    <property type="entry name" value="P-loop_NTPase"/>
</dbReference>
<evidence type="ECO:0000313" key="5">
    <source>
        <dbReference type="Proteomes" id="UP000717995"/>
    </source>
</evidence>
<proteinExistence type="inferred from homology"/>
<gene>
    <name evidence="4" type="ORF">JQX08_19125</name>
</gene>
<dbReference type="Pfam" id="PF00004">
    <property type="entry name" value="AAA"/>
    <property type="match status" value="1"/>
</dbReference>
<evidence type="ECO:0000259" key="3">
    <source>
        <dbReference type="SMART" id="SM00382"/>
    </source>
</evidence>
<dbReference type="Proteomes" id="UP000717995">
    <property type="component" value="Unassembled WGS sequence"/>
</dbReference>
<dbReference type="InterPro" id="IPR003960">
    <property type="entry name" value="ATPase_AAA_CS"/>
</dbReference>
<reference evidence="4 5" key="1">
    <citation type="submission" date="2021-02" db="EMBL/GenBank/DDBJ databases">
        <authorList>
            <person name="Lee D.-H."/>
        </authorList>
    </citation>
    <scope>NUCLEOTIDE SEQUENCE [LARGE SCALE GENOMIC DNA]</scope>
    <source>
        <strain evidence="4 5">UL073</strain>
    </source>
</reference>
<keyword evidence="1 4" id="KW-0067">ATP-binding</keyword>
<dbReference type="InterPro" id="IPR003593">
    <property type="entry name" value="AAA+_ATPase"/>
</dbReference>
<keyword evidence="5" id="KW-1185">Reference proteome</keyword>
<dbReference type="PROSITE" id="PS00674">
    <property type="entry name" value="AAA"/>
    <property type="match status" value="1"/>
</dbReference>
<dbReference type="InterPro" id="IPR003959">
    <property type="entry name" value="ATPase_AAA_core"/>
</dbReference>
<dbReference type="SUPFAM" id="SSF52540">
    <property type="entry name" value="P-loop containing nucleoside triphosphate hydrolases"/>
    <property type="match status" value="1"/>
</dbReference>
<sequence length="479" mass="52242">MALDAWLPVGHTLPDGAKTRIAVSRGANWQILETQGDGRALVAHDELAHRWIDAGLIEAGLFSSFDFGNHRLWAISCGSSQILCSVTEGGSPDTKVEALSFALALKATRDIDPESPLQDALYVEKISRLLPTYSISSRTDDDAVLGYWLTGGASVSAKSFRRLHQTMSWLGAGHLKEVIQAAGFEVAEVILADRALVSSSRPNTEPAEHADGKDSKANKEPAATVFELAGRPDLAAFFNEHIVDIVQNRDRYKALGIDFPSAVVLHGPPGCGKTFAVDQLIDFLGWPSFQIDASSVASPYIHETSKKVAEVFDKAIQNAPSVLVIDEMEAFLADREMGAGHHRIEEVAEFLRRIPEAAKNEVLIVGMTNRIDIIDPAILRRGRFDHIVKVDFASEVEVLSLLEKLLLTLPKEEGVDPSFFVRELAGRPLSDVAFVVREGARLAARSGKDKLDQGSLVLAMHASPAREREGSSRRRIGFI</sequence>
<dbReference type="PANTHER" id="PTHR23077">
    <property type="entry name" value="AAA-FAMILY ATPASE"/>
    <property type="match status" value="1"/>
</dbReference>
<comment type="similarity">
    <text evidence="1">Belongs to the AAA ATPase family.</text>
</comment>